<dbReference type="InterPro" id="IPR046568">
    <property type="entry name" value="DUF6722"/>
</dbReference>
<comment type="caution">
    <text evidence="2">The sequence shown here is derived from an EMBL/GenBank/DDBJ whole genome shotgun (WGS) entry which is preliminary data.</text>
</comment>
<dbReference type="Pfam" id="PF20482">
    <property type="entry name" value="DUF6722"/>
    <property type="match status" value="1"/>
</dbReference>
<keyword evidence="1" id="KW-0812">Transmembrane</keyword>
<dbReference type="HOGENOM" id="CLU_189929_0_0_10"/>
<dbReference type="PATRIC" id="fig|1203610.3.peg.3104"/>
<name>A0A0F5JDQ3_9BACT</name>
<keyword evidence="3" id="KW-1185">Reference proteome</keyword>
<keyword evidence="1" id="KW-0472">Membrane</keyword>
<evidence type="ECO:0000256" key="1">
    <source>
        <dbReference type="SAM" id="Phobius"/>
    </source>
</evidence>
<feature type="transmembrane region" description="Helical" evidence="1">
    <location>
        <begin position="62"/>
        <end position="84"/>
    </location>
</feature>
<evidence type="ECO:0008006" key="4">
    <source>
        <dbReference type="Google" id="ProtNLM"/>
    </source>
</evidence>
<gene>
    <name evidence="2" type="ORF">HMPREF1536_03038</name>
</gene>
<feature type="transmembrane region" description="Helical" evidence="1">
    <location>
        <begin position="37"/>
        <end position="56"/>
    </location>
</feature>
<evidence type="ECO:0000313" key="2">
    <source>
        <dbReference type="EMBL" id="KKB55567.1"/>
    </source>
</evidence>
<dbReference type="EMBL" id="AQHW01000015">
    <property type="protein sequence ID" value="KKB55567.1"/>
    <property type="molecule type" value="Genomic_DNA"/>
</dbReference>
<organism evidence="2 3">
    <name type="scientific">Parabacteroides gordonii MS-1 = DSM 23371</name>
    <dbReference type="NCBI Taxonomy" id="1203610"/>
    <lineage>
        <taxon>Bacteria</taxon>
        <taxon>Pseudomonadati</taxon>
        <taxon>Bacteroidota</taxon>
        <taxon>Bacteroidia</taxon>
        <taxon>Bacteroidales</taxon>
        <taxon>Tannerellaceae</taxon>
        <taxon>Parabacteroides</taxon>
    </lineage>
</organism>
<dbReference type="Proteomes" id="UP000033035">
    <property type="component" value="Unassembled WGS sequence"/>
</dbReference>
<protein>
    <recommendedName>
        <fullName evidence="4">ABC transporter permease</fullName>
    </recommendedName>
</protein>
<accession>A0A0F5JDQ3</accession>
<evidence type="ECO:0000313" key="3">
    <source>
        <dbReference type="Proteomes" id="UP000033035"/>
    </source>
</evidence>
<proteinExistence type="predicted"/>
<dbReference type="STRING" id="1203610.HMPREF1536_03038"/>
<reference evidence="2 3" key="1">
    <citation type="submission" date="2013-04" db="EMBL/GenBank/DDBJ databases">
        <title>The Genome Sequence of Parabacteroides gordonii DSM 23371.</title>
        <authorList>
            <consortium name="The Broad Institute Genomics Platform"/>
            <person name="Earl A."/>
            <person name="Ward D."/>
            <person name="Feldgarden M."/>
            <person name="Gevers D."/>
            <person name="Martens E."/>
            <person name="Sakamoto M."/>
            <person name="Benno Y."/>
            <person name="Suzuki N."/>
            <person name="Matsunaga N."/>
            <person name="Koshihara K."/>
            <person name="Seki M."/>
            <person name="Komiya H."/>
            <person name="Walker B."/>
            <person name="Young S."/>
            <person name="Zeng Q."/>
            <person name="Gargeya S."/>
            <person name="Fitzgerald M."/>
            <person name="Haas B."/>
            <person name="Abouelleil A."/>
            <person name="Allen A.W."/>
            <person name="Alvarado L."/>
            <person name="Arachchi H.M."/>
            <person name="Berlin A.M."/>
            <person name="Chapman S.B."/>
            <person name="Gainer-Dewar J."/>
            <person name="Goldberg J."/>
            <person name="Griggs A."/>
            <person name="Gujja S."/>
            <person name="Hansen M."/>
            <person name="Howarth C."/>
            <person name="Imamovic A."/>
            <person name="Ireland A."/>
            <person name="Larimer J."/>
            <person name="McCowan C."/>
            <person name="Murphy C."/>
            <person name="Pearson M."/>
            <person name="Poon T.W."/>
            <person name="Priest M."/>
            <person name="Roberts A."/>
            <person name="Saif S."/>
            <person name="Shea T."/>
            <person name="Sisk P."/>
            <person name="Sykes S."/>
            <person name="Wortman J."/>
            <person name="Nusbaum C."/>
            <person name="Birren B."/>
        </authorList>
    </citation>
    <scope>NUCLEOTIDE SEQUENCE [LARGE SCALE GENOMIC DNA]</scope>
    <source>
        <strain evidence="2 3">MS-1</strain>
    </source>
</reference>
<sequence length="88" mass="9939">MKNATTIRRPKKPDKLKFLTRISKKTQKAVYLEASKYISDLTKLIFGGIILTNILNFNIDKVIIFVVGTIAIIGFVILSLLLFLKGKE</sequence>
<keyword evidence="1" id="KW-1133">Transmembrane helix</keyword>
<dbReference type="RefSeq" id="WP_052349867.1">
    <property type="nucleotide sequence ID" value="NZ_AUAE01000036.1"/>
</dbReference>
<dbReference type="AlphaFoldDB" id="A0A0F5JDQ3"/>